<evidence type="ECO:0000256" key="13">
    <source>
        <dbReference type="ARBA" id="ARBA00023034"/>
    </source>
</evidence>
<dbReference type="SUPFAM" id="SSF52507">
    <property type="entry name" value="Homo-oligomeric flavin-containing Cys decarboxylases, HFCD"/>
    <property type="match status" value="1"/>
</dbReference>
<dbReference type="GO" id="GO:0030672">
    <property type="term" value="C:synaptic vesicle membrane"/>
    <property type="evidence" value="ECO:0007669"/>
    <property type="project" value="UniProtKB-SubCell"/>
</dbReference>
<accession>A0A8D2H4X8</accession>
<keyword evidence="7" id="KW-0268">Exocytosis</keyword>
<evidence type="ECO:0000256" key="14">
    <source>
        <dbReference type="ARBA" id="ARBA00023136"/>
    </source>
</evidence>
<proteinExistence type="inferred from homology"/>
<evidence type="ECO:0000256" key="9">
    <source>
        <dbReference type="ARBA" id="ARBA00022753"/>
    </source>
</evidence>
<protein>
    <recommendedName>
        <fullName evidence="19">Secretory carrier-associated membrane protein</fullName>
        <shortName evidence="19">Secretory carrier membrane protein</shortName>
    </recommendedName>
</protein>
<dbReference type="Gene3D" id="3.40.50.1950">
    <property type="entry name" value="Flavin prenyltransferase-like"/>
    <property type="match status" value="1"/>
</dbReference>
<keyword evidence="15" id="KW-0968">Cytoplasmic vesicle</keyword>
<evidence type="ECO:0000256" key="2">
    <source>
        <dbReference type="ARBA" id="ARBA00004195"/>
    </source>
</evidence>
<keyword evidence="12" id="KW-0770">Synapse</keyword>
<evidence type="ECO:0000256" key="6">
    <source>
        <dbReference type="ARBA" id="ARBA00022475"/>
    </source>
</evidence>
<organism evidence="20 21">
    <name type="scientific">Urocitellus parryii</name>
    <name type="common">Arctic ground squirrel</name>
    <name type="synonym">Spermophilus parryii</name>
    <dbReference type="NCBI Taxonomy" id="9999"/>
    <lineage>
        <taxon>Eukaryota</taxon>
        <taxon>Metazoa</taxon>
        <taxon>Chordata</taxon>
        <taxon>Craniata</taxon>
        <taxon>Vertebrata</taxon>
        <taxon>Euteleostomi</taxon>
        <taxon>Mammalia</taxon>
        <taxon>Eutheria</taxon>
        <taxon>Euarchontoglires</taxon>
        <taxon>Glires</taxon>
        <taxon>Rodentia</taxon>
        <taxon>Sciuromorpha</taxon>
        <taxon>Sciuridae</taxon>
        <taxon>Xerinae</taxon>
        <taxon>Marmotini</taxon>
        <taxon>Urocitellus</taxon>
    </lineage>
</organism>
<keyword evidence="14 19" id="KW-0472">Membrane</keyword>
<dbReference type="GO" id="GO:0015031">
    <property type="term" value="P:protein transport"/>
    <property type="evidence" value="ECO:0007669"/>
    <property type="project" value="UniProtKB-KW"/>
</dbReference>
<feature type="transmembrane region" description="Helical" evidence="19">
    <location>
        <begin position="102"/>
        <end position="125"/>
    </location>
</feature>
<keyword evidence="9" id="KW-0967">Endosome</keyword>
<dbReference type="GO" id="GO:0044877">
    <property type="term" value="F:protein-containing complex binding"/>
    <property type="evidence" value="ECO:0007669"/>
    <property type="project" value="Ensembl"/>
</dbReference>
<evidence type="ECO:0000256" key="4">
    <source>
        <dbReference type="ARBA" id="ARBA00004651"/>
    </source>
</evidence>
<evidence type="ECO:0000256" key="12">
    <source>
        <dbReference type="ARBA" id="ARBA00023018"/>
    </source>
</evidence>
<dbReference type="GO" id="GO:0045956">
    <property type="term" value="P:positive regulation of calcium ion-dependent exocytosis"/>
    <property type="evidence" value="ECO:0007669"/>
    <property type="project" value="Ensembl"/>
</dbReference>
<keyword evidence="13" id="KW-0333">Golgi apparatus</keyword>
<dbReference type="GO" id="GO:0034976">
    <property type="term" value="P:response to endoplasmic reticulum stress"/>
    <property type="evidence" value="ECO:0007669"/>
    <property type="project" value="Ensembl"/>
</dbReference>
<reference evidence="20" key="2">
    <citation type="submission" date="2025-09" db="UniProtKB">
        <authorList>
            <consortium name="Ensembl"/>
        </authorList>
    </citation>
    <scope>IDENTIFICATION</scope>
</reference>
<dbReference type="AlphaFoldDB" id="A0A8D2H4X8"/>
<evidence type="ECO:0000256" key="8">
    <source>
        <dbReference type="ARBA" id="ARBA00022692"/>
    </source>
</evidence>
<comment type="similarity">
    <text evidence="16">Belongs to the SCAMP family. SCAMP5 subfamily.</text>
</comment>
<reference evidence="20" key="1">
    <citation type="submission" date="2025-08" db="UniProtKB">
        <authorList>
            <consortium name="Ensembl"/>
        </authorList>
    </citation>
    <scope>IDENTIFICATION</scope>
</reference>
<dbReference type="GO" id="GO:0005886">
    <property type="term" value="C:plasma membrane"/>
    <property type="evidence" value="ECO:0007669"/>
    <property type="project" value="UniProtKB-SubCell"/>
</dbReference>
<evidence type="ECO:0000256" key="5">
    <source>
        <dbReference type="ARBA" id="ARBA00022448"/>
    </source>
</evidence>
<dbReference type="GO" id="GO:0000139">
    <property type="term" value="C:Golgi membrane"/>
    <property type="evidence" value="ECO:0007669"/>
    <property type="project" value="Ensembl"/>
</dbReference>
<evidence type="ECO:0000256" key="15">
    <source>
        <dbReference type="ARBA" id="ARBA00023329"/>
    </source>
</evidence>
<dbReference type="GO" id="GO:0003824">
    <property type="term" value="F:catalytic activity"/>
    <property type="evidence" value="ECO:0007669"/>
    <property type="project" value="InterPro"/>
</dbReference>
<dbReference type="PANTHER" id="PTHR10687">
    <property type="entry name" value="SECRETORY CARRIER-ASSOCIATED MEMBRANE PROTEIN SCAMP"/>
    <property type="match status" value="1"/>
</dbReference>
<dbReference type="FunFam" id="3.40.50.1950:FF:000004">
    <property type="entry name" value="Phosphopantothenoylcysteine decarboxylase"/>
    <property type="match status" value="1"/>
</dbReference>
<evidence type="ECO:0000256" key="16">
    <source>
        <dbReference type="ARBA" id="ARBA00038169"/>
    </source>
</evidence>
<dbReference type="GO" id="GO:0055038">
    <property type="term" value="C:recycling endosome membrane"/>
    <property type="evidence" value="ECO:0007669"/>
    <property type="project" value="UniProtKB-SubCell"/>
</dbReference>
<dbReference type="GO" id="GO:0032588">
    <property type="term" value="C:trans-Golgi network membrane"/>
    <property type="evidence" value="ECO:0007669"/>
    <property type="project" value="Ensembl"/>
</dbReference>
<keyword evidence="5 19" id="KW-0813">Transport</keyword>
<keyword evidence="21" id="KW-1185">Reference proteome</keyword>
<evidence type="ECO:0000256" key="10">
    <source>
        <dbReference type="ARBA" id="ARBA00022927"/>
    </source>
</evidence>
<evidence type="ECO:0000256" key="19">
    <source>
        <dbReference type="RuleBase" id="RU363122"/>
    </source>
</evidence>
<comment type="subcellular location">
    <subcellularLocation>
        <location evidence="4">Cell membrane</location>
        <topology evidence="4">Multi-pass membrane protein</topology>
    </subcellularLocation>
    <subcellularLocation>
        <location evidence="3">Cytoplasmic vesicle</location>
        <location evidence="3">Secretory vesicle</location>
        <location evidence="3">Synaptic vesicle membrane</location>
        <topology evidence="3">Multi-pass membrane protein</topology>
    </subcellularLocation>
    <subcellularLocation>
        <location evidence="1">Golgi apparatus</location>
        <location evidence="1">trans-Golgi network membrane</location>
        <topology evidence="1">Multi-pass membrane protein</topology>
    </subcellularLocation>
    <subcellularLocation>
        <location evidence="19">Membrane</location>
        <topology evidence="19">Multi-pass membrane protein</topology>
    </subcellularLocation>
    <subcellularLocation>
        <location evidence="2">Recycling endosome membrane</location>
        <topology evidence="2">Multi-pass membrane protein</topology>
    </subcellularLocation>
</comment>
<dbReference type="Proteomes" id="UP000694417">
    <property type="component" value="Unplaced"/>
</dbReference>
<keyword evidence="10" id="KW-0653">Protein transport</keyword>
<comment type="subunit">
    <text evidence="17">Interacts (via C-terminal part) with SYT1 and SYT2; interaction with synaptotagmins making a link with the SNARE molecules. Interacts with SLC9A7.</text>
</comment>
<dbReference type="InterPro" id="IPR036551">
    <property type="entry name" value="Flavin_trans-like"/>
</dbReference>
<dbReference type="GeneTree" id="ENSGT00940000157577"/>
<dbReference type="GO" id="GO:0045806">
    <property type="term" value="P:negative regulation of endocytosis"/>
    <property type="evidence" value="ECO:0007669"/>
    <property type="project" value="Ensembl"/>
</dbReference>
<evidence type="ECO:0000256" key="3">
    <source>
        <dbReference type="ARBA" id="ARBA00004644"/>
    </source>
</evidence>
<evidence type="ECO:0000313" key="21">
    <source>
        <dbReference type="Proteomes" id="UP000694417"/>
    </source>
</evidence>
<evidence type="ECO:0000256" key="11">
    <source>
        <dbReference type="ARBA" id="ARBA00022989"/>
    </source>
</evidence>
<dbReference type="Ensembl" id="ENSUPAT00010007882.1">
    <property type="protein sequence ID" value="ENSUPAP00010006892.1"/>
    <property type="gene ID" value="ENSUPAG00010005552.1"/>
</dbReference>
<evidence type="ECO:0000256" key="17">
    <source>
        <dbReference type="ARBA" id="ARBA00038598"/>
    </source>
</evidence>
<dbReference type="Pfam" id="PF04144">
    <property type="entry name" value="SCAMP"/>
    <property type="match status" value="1"/>
</dbReference>
<evidence type="ECO:0000313" key="20">
    <source>
        <dbReference type="Ensembl" id="ENSUPAP00010006892.1"/>
    </source>
</evidence>
<feature type="transmembrane region" description="Helical" evidence="19">
    <location>
        <begin position="145"/>
        <end position="172"/>
    </location>
</feature>
<dbReference type="GO" id="GO:0001819">
    <property type="term" value="P:positive regulation of cytokine production"/>
    <property type="evidence" value="ECO:0007669"/>
    <property type="project" value="Ensembl"/>
</dbReference>
<evidence type="ECO:0000256" key="1">
    <source>
        <dbReference type="ARBA" id="ARBA00004166"/>
    </source>
</evidence>
<keyword evidence="6" id="KW-1003">Cell membrane</keyword>
<keyword evidence="8 19" id="KW-0812">Transmembrane</keyword>
<dbReference type="GO" id="GO:0006887">
    <property type="term" value="P:exocytosis"/>
    <property type="evidence" value="ECO:0007669"/>
    <property type="project" value="UniProtKB-KW"/>
</dbReference>
<feature type="transmembrane region" description="Helical" evidence="19">
    <location>
        <begin position="70"/>
        <end position="90"/>
    </location>
</feature>
<dbReference type="InterPro" id="IPR007273">
    <property type="entry name" value="SCAMP"/>
</dbReference>
<feature type="transmembrane region" description="Helical" evidence="19">
    <location>
        <begin position="41"/>
        <end position="64"/>
    </location>
</feature>
<comment type="function">
    <text evidence="18">Catalyzes the decarboxylation of the cysteine moiety of 4-phosphopantothenoylcysteine to form 4'-phosphopantotheine and this reaction forms part of the biosynthesis of coenzyme A.</text>
</comment>
<evidence type="ECO:0000256" key="18">
    <source>
        <dbReference type="ARBA" id="ARBA00056708"/>
    </source>
</evidence>
<keyword evidence="11 19" id="KW-1133">Transmembrane helix</keyword>
<name>A0A8D2H4X8_UROPR</name>
<evidence type="ECO:0000256" key="7">
    <source>
        <dbReference type="ARBA" id="ARBA00022483"/>
    </source>
</evidence>
<dbReference type="PANTHER" id="PTHR10687:SF5">
    <property type="entry name" value="SECRETORY CARRIER-ASSOCIATED MEMBRANE PROTEIN 5"/>
    <property type="match status" value="1"/>
</dbReference>
<sequence>MAEKVNNFPPLPKFIPLKPCFYQDFEADIPPQHLSMTKRLYYLWMLNSITLAVNLVGCLAWLIGGGGATNFGLAFLWLILFTPCSYVCWFRPIYKAFKTDSSFSFMAFFFTFTAQLVISIIQAVGIPGWGVCGWIATISYFGTNIGSAVVMLIPTIMFTVVAVFSFIALSMLEVTVVTTERAKHFYNPQDIPVTLYSDSDEWEMWKHRSDPVLHIDLRRWADLMLVAPLDANTLGKVASGICDNLLTCVIRAWDRSKPLLFCPAMNTVMWEHPLTAQQVDQLKAFGYVEIPCVDKKLVCGDQGLGAMAEVETIVDKVKEVLSQHSGVQQS</sequence>
<gene>
    <name evidence="20" type="primary">SCAMP5</name>
</gene>